<evidence type="ECO:0000313" key="2">
    <source>
        <dbReference type="Proteomes" id="UP000717328"/>
    </source>
</evidence>
<evidence type="ECO:0008006" key="3">
    <source>
        <dbReference type="Google" id="ProtNLM"/>
    </source>
</evidence>
<comment type="caution">
    <text evidence="1">The sequence shown here is derived from an EMBL/GenBank/DDBJ whole genome shotgun (WGS) entry which is preliminary data.</text>
</comment>
<dbReference type="PANTHER" id="PTHR37471">
    <property type="entry name" value="UNNAMED PRODUCT"/>
    <property type="match status" value="1"/>
</dbReference>
<sequence>MSVHQLIHQLVQDRLGDDEQLPPTRTPPSLSKAERELLFENCCEELGAAHCQAEIIYPKGWFLNKTAYKSSRTALRRQDVADWLLWALFSCSREDMQEEWREELEVYVAKVEQLIGEPLQDETEGSDVHIMRSTLDPVKMAHRPLIWYSIGLHPYIPFIREIITKDPDVGILLIEFLPISMHMTAHPVPPAPLIASAINNILDSLDIPRVVVMSHSYGTFITSCILQDSSISRCLASSPHSSISAPAPHPILSKLGHIILVDPIPILLHLPPIAHNFLYRSPSAAAEWQLWYFASTDPDVARTLGRAFFWTEGVAWKEDLRRWMRAEPLGNGDINAGEHNQRWGGRHVAIVLAGKDQIVPAESVRRYLTGLPEACLRWVGHKWANWEEIEPTVVSAGSQGTSSLATTHIHGELCGSEDGSIGTTALEEGMIESCGDLEVIFHPDLDHAMVFDSQEKRKAMLDVVGRYIRDF</sequence>
<dbReference type="AlphaFoldDB" id="A0A9P7FUZ8"/>
<keyword evidence="2" id="KW-1185">Reference proteome</keyword>
<dbReference type="SUPFAM" id="SSF53474">
    <property type="entry name" value="alpha/beta-Hydrolases"/>
    <property type="match status" value="1"/>
</dbReference>
<accession>A0A9P7FUZ8</accession>
<dbReference type="EMBL" id="JABCKI010005814">
    <property type="protein sequence ID" value="KAG5637641.1"/>
    <property type="molecule type" value="Genomic_DNA"/>
</dbReference>
<proteinExistence type="predicted"/>
<protein>
    <recommendedName>
        <fullName evidence="3">AB hydrolase-1 domain-containing protein</fullName>
    </recommendedName>
</protein>
<dbReference type="PANTHER" id="PTHR37471:SF1">
    <property type="entry name" value="AB HYDROLASE-1 DOMAIN-CONTAINING PROTEIN"/>
    <property type="match status" value="1"/>
</dbReference>
<name>A0A9P7FUZ8_9AGAR</name>
<organism evidence="1 2">
    <name type="scientific">Sphagnurus paluster</name>
    <dbReference type="NCBI Taxonomy" id="117069"/>
    <lineage>
        <taxon>Eukaryota</taxon>
        <taxon>Fungi</taxon>
        <taxon>Dikarya</taxon>
        <taxon>Basidiomycota</taxon>
        <taxon>Agaricomycotina</taxon>
        <taxon>Agaricomycetes</taxon>
        <taxon>Agaricomycetidae</taxon>
        <taxon>Agaricales</taxon>
        <taxon>Tricholomatineae</taxon>
        <taxon>Lyophyllaceae</taxon>
        <taxon>Sphagnurus</taxon>
    </lineage>
</organism>
<reference evidence="1" key="2">
    <citation type="submission" date="2021-10" db="EMBL/GenBank/DDBJ databases">
        <title>Phylogenomics reveals ancestral predisposition of the termite-cultivated fungus Termitomyces towards a domesticated lifestyle.</title>
        <authorList>
            <person name="Auxier B."/>
            <person name="Grum-Grzhimaylo A."/>
            <person name="Cardenas M.E."/>
            <person name="Lodge J.D."/>
            <person name="Laessoe T."/>
            <person name="Pedersen O."/>
            <person name="Smith M.E."/>
            <person name="Kuyper T.W."/>
            <person name="Franco-Molano E.A."/>
            <person name="Baroni T.J."/>
            <person name="Aanen D.K."/>
        </authorList>
    </citation>
    <scope>NUCLEOTIDE SEQUENCE</scope>
    <source>
        <strain evidence="1">D49</strain>
    </source>
</reference>
<dbReference type="InterPro" id="IPR029058">
    <property type="entry name" value="AB_hydrolase_fold"/>
</dbReference>
<dbReference type="OrthoDB" id="6431331at2759"/>
<evidence type="ECO:0000313" key="1">
    <source>
        <dbReference type="EMBL" id="KAG5637641.1"/>
    </source>
</evidence>
<dbReference type="Proteomes" id="UP000717328">
    <property type="component" value="Unassembled WGS sequence"/>
</dbReference>
<dbReference type="Gene3D" id="3.40.50.1820">
    <property type="entry name" value="alpha/beta hydrolase"/>
    <property type="match status" value="1"/>
</dbReference>
<gene>
    <name evidence="1" type="ORF">H0H81_003866</name>
</gene>
<reference evidence="1" key="1">
    <citation type="submission" date="2021-02" db="EMBL/GenBank/DDBJ databases">
        <authorList>
            <person name="Nieuwenhuis M."/>
            <person name="Van De Peppel L.J.J."/>
        </authorList>
    </citation>
    <scope>NUCLEOTIDE SEQUENCE</scope>
    <source>
        <strain evidence="1">D49</strain>
    </source>
</reference>